<keyword evidence="3" id="KW-1185">Reference proteome</keyword>
<accession>D7RMC6</accession>
<keyword evidence="1" id="KW-0472">Membrane</keyword>
<evidence type="ECO:0000256" key="1">
    <source>
        <dbReference type="SAM" id="Phobius"/>
    </source>
</evidence>
<keyword evidence="1" id="KW-1133">Transmembrane helix</keyword>
<proteinExistence type="predicted"/>
<feature type="transmembrane region" description="Helical" evidence="1">
    <location>
        <begin position="123"/>
        <end position="139"/>
    </location>
</feature>
<dbReference type="OrthoDB" id="11453at10239"/>
<feature type="transmembrane region" description="Helical" evidence="1">
    <location>
        <begin position="145"/>
        <end position="171"/>
    </location>
</feature>
<sequence length="202" mass="23064">MPYGGLVMALYEPGCMGIDVNFIRRSENAGIIIPSGENMIIKKSWRNLDDGDEGISASTIDWSGCTAEMKQLLIEEYKMGYIVNGWQPEPHKEQTPDPLICYSKKYGFRAWSDEYDKLVSSRFYVWMGILFFPLLWFFLTTDNDLPICVFASAMSAAISGLIASFLWTSVIEVPFRISKVKKVYDDISKKNTLNSFIEECRK</sequence>
<evidence type="ECO:0000313" key="3">
    <source>
        <dbReference type="Proteomes" id="UP000201129"/>
    </source>
</evidence>
<protein>
    <submittedName>
        <fullName evidence="2">E.2 conserved hypothetical membrane protein</fullName>
    </submittedName>
</protein>
<dbReference type="RefSeq" id="YP_003734263.1">
    <property type="nucleotide sequence ID" value="NC_014260.1"/>
</dbReference>
<keyword evidence="1" id="KW-0812">Transmembrane</keyword>
<name>D7RMC6_9CAUD</name>
<dbReference type="KEGG" id="vg:9384436"/>
<gene>
    <name evidence="2" type="primary">e.2</name>
</gene>
<reference evidence="2 3" key="2">
    <citation type="journal article" date="2011" name="Virol. J.">
        <title>Sequence characteristics of T4-like bacteriophage IME08 benome termini revealed by high throughput sequencing.</title>
        <authorList>
            <person name="Jiang X."/>
            <person name="Jiang H."/>
            <person name="Li C."/>
            <person name="Wang S."/>
            <person name="Mi Z."/>
            <person name="An X."/>
            <person name="Chen J."/>
            <person name="Tong Y."/>
        </authorList>
    </citation>
    <scope>NUCLEOTIDE SEQUENCE [LARGE SCALE GENOMIC DNA]</scope>
</reference>
<evidence type="ECO:0000313" key="2">
    <source>
        <dbReference type="EMBL" id="ADI55442.1"/>
    </source>
</evidence>
<dbReference type="Proteomes" id="UP000201129">
    <property type="component" value="Segment"/>
</dbReference>
<dbReference type="EMBL" id="HM071924">
    <property type="protein sequence ID" value="ADI55442.1"/>
    <property type="molecule type" value="Genomic_DNA"/>
</dbReference>
<dbReference type="GeneID" id="9384436"/>
<organism evidence="2 3">
    <name type="scientific">Escherichia phage IME08</name>
    <dbReference type="NCBI Taxonomy" id="698728"/>
    <lineage>
        <taxon>Viruses</taxon>
        <taxon>Duplodnaviria</taxon>
        <taxon>Heunggongvirae</taxon>
        <taxon>Uroviricota</taxon>
        <taxon>Caudoviricetes</taxon>
        <taxon>Pantevenvirales</taxon>
        <taxon>Straboviridae</taxon>
        <taxon>Tevenvirinae</taxon>
        <taxon>Dhakavirus</taxon>
        <taxon>Dhakavirus ime08</taxon>
    </lineage>
</organism>
<reference evidence="2 3" key="1">
    <citation type="journal article" date="2011" name="Arch. Virol.">
        <title>The complete genome sequence of a novel T4-like bacteriophage, IME08.</title>
        <authorList>
            <person name="Jiang H."/>
            <person name="Jiang X."/>
            <person name="Wang S."/>
            <person name="Li C."/>
            <person name="Chen B."/>
            <person name="An X."/>
            <person name="Mi Z."/>
            <person name="Chen J."/>
            <person name="Tong Y."/>
        </authorList>
    </citation>
    <scope>NUCLEOTIDE SEQUENCE [LARGE SCALE GENOMIC DNA]</scope>
</reference>